<proteinExistence type="predicted"/>
<evidence type="ECO:0008006" key="3">
    <source>
        <dbReference type="Google" id="ProtNLM"/>
    </source>
</evidence>
<sequence length="103" mass="12602">MAFSKYNLMKIALILDEEEEMRQSKRSRRFWVHPLVRTREEEGEYTTLYPQLVNDDVKFYKYFRMSHEEYMNILSKIEIDLRKVDTQFRKAISPTEKLSVCLR</sequence>
<organism evidence="1 2">
    <name type="scientific">Macrosiphum euphorbiae</name>
    <name type="common">potato aphid</name>
    <dbReference type="NCBI Taxonomy" id="13131"/>
    <lineage>
        <taxon>Eukaryota</taxon>
        <taxon>Metazoa</taxon>
        <taxon>Ecdysozoa</taxon>
        <taxon>Arthropoda</taxon>
        <taxon>Hexapoda</taxon>
        <taxon>Insecta</taxon>
        <taxon>Pterygota</taxon>
        <taxon>Neoptera</taxon>
        <taxon>Paraneoptera</taxon>
        <taxon>Hemiptera</taxon>
        <taxon>Sternorrhyncha</taxon>
        <taxon>Aphidomorpha</taxon>
        <taxon>Aphidoidea</taxon>
        <taxon>Aphididae</taxon>
        <taxon>Macrosiphini</taxon>
        <taxon>Macrosiphum</taxon>
    </lineage>
</organism>
<dbReference type="AlphaFoldDB" id="A0AAV0W169"/>
<gene>
    <name evidence="1" type="ORF">MEUPH1_LOCUS4763</name>
</gene>
<keyword evidence="2" id="KW-1185">Reference proteome</keyword>
<name>A0AAV0W169_9HEMI</name>
<comment type="caution">
    <text evidence="1">The sequence shown here is derived from an EMBL/GenBank/DDBJ whole genome shotgun (WGS) entry which is preliminary data.</text>
</comment>
<evidence type="ECO:0000313" key="2">
    <source>
        <dbReference type="Proteomes" id="UP001160148"/>
    </source>
</evidence>
<accession>A0AAV0W169</accession>
<dbReference type="EMBL" id="CARXXK010000001">
    <property type="protein sequence ID" value="CAI6348046.1"/>
    <property type="molecule type" value="Genomic_DNA"/>
</dbReference>
<protein>
    <recommendedName>
        <fullName evidence="3">Protein ALP1-like</fullName>
    </recommendedName>
</protein>
<reference evidence="1 2" key="1">
    <citation type="submission" date="2023-01" db="EMBL/GenBank/DDBJ databases">
        <authorList>
            <person name="Whitehead M."/>
        </authorList>
    </citation>
    <scope>NUCLEOTIDE SEQUENCE [LARGE SCALE GENOMIC DNA]</scope>
</reference>
<evidence type="ECO:0000313" key="1">
    <source>
        <dbReference type="EMBL" id="CAI6348046.1"/>
    </source>
</evidence>
<dbReference type="Proteomes" id="UP001160148">
    <property type="component" value="Unassembled WGS sequence"/>
</dbReference>